<proteinExistence type="predicted"/>
<dbReference type="Proteomes" id="UP001174314">
    <property type="component" value="Chromosome"/>
</dbReference>
<sequence length="259" mass="27094">MTLLVCDIAGTTIGEGGVVYRRLRESVERQGITVTPDQVNQVKGTEKRSAIITLLSSGGFTPSEETINTAYNDFLEGLQTEYTNNPPTPIPGVEKLLLEFQRKGGKVALTTGFQRSIAEIVLSAAGWGARALSMAPDETTVSSRLIDEADNAPFSVDALVTSDTVRAGRPAPYLIHHAMELTGVTNVAEVISAGDTTADLDAAANAGVRGVGVLTGSLSRDVLEARPHTIVLDSLADLDSSESLSALNAAGEAVTELDG</sequence>
<dbReference type="KEGG" id="cpsk:Q0N40_03405"/>
<dbReference type="GO" id="GO:0005829">
    <property type="term" value="C:cytosol"/>
    <property type="evidence" value="ECO:0007669"/>
    <property type="project" value="TreeGrafter"/>
</dbReference>
<evidence type="ECO:0000313" key="2">
    <source>
        <dbReference type="Proteomes" id="UP001174314"/>
    </source>
</evidence>
<dbReference type="GO" id="GO:0006281">
    <property type="term" value="P:DNA repair"/>
    <property type="evidence" value="ECO:0007669"/>
    <property type="project" value="TreeGrafter"/>
</dbReference>
<dbReference type="InterPro" id="IPR036412">
    <property type="entry name" value="HAD-like_sf"/>
</dbReference>
<dbReference type="Gene3D" id="3.40.50.1000">
    <property type="entry name" value="HAD superfamily/HAD-like"/>
    <property type="match status" value="1"/>
</dbReference>
<dbReference type="SUPFAM" id="SSF56784">
    <property type="entry name" value="HAD-like"/>
    <property type="match status" value="1"/>
</dbReference>
<dbReference type="RefSeq" id="WP_204088253.1">
    <property type="nucleotide sequence ID" value="NZ_CP137757.1"/>
</dbReference>
<dbReference type="InterPro" id="IPR023198">
    <property type="entry name" value="PGP-like_dom2"/>
</dbReference>
<name>A0AAU0Q0I7_9CORY</name>
<dbReference type="PANTHER" id="PTHR43434">
    <property type="entry name" value="PHOSPHOGLYCOLATE PHOSPHATASE"/>
    <property type="match status" value="1"/>
</dbReference>
<dbReference type="GO" id="GO:0008967">
    <property type="term" value="F:phosphoglycolate phosphatase activity"/>
    <property type="evidence" value="ECO:0007669"/>
    <property type="project" value="TreeGrafter"/>
</dbReference>
<dbReference type="InterPro" id="IPR023214">
    <property type="entry name" value="HAD_sf"/>
</dbReference>
<dbReference type="SFLD" id="SFLDS00003">
    <property type="entry name" value="Haloacid_Dehalogenase"/>
    <property type="match status" value="1"/>
</dbReference>
<dbReference type="Pfam" id="PF13242">
    <property type="entry name" value="Hydrolase_like"/>
    <property type="match status" value="1"/>
</dbReference>
<evidence type="ECO:0000313" key="1">
    <source>
        <dbReference type="EMBL" id="WPF25603.1"/>
    </source>
</evidence>
<protein>
    <submittedName>
        <fullName evidence="1">HAD hydrolase-like protein</fullName>
    </submittedName>
</protein>
<dbReference type="PANTHER" id="PTHR43434:SF19">
    <property type="entry name" value="PHOSPHONOACETALDEHYDE HYDROLASE"/>
    <property type="match status" value="1"/>
</dbReference>
<reference evidence="1 2" key="1">
    <citation type="submission" date="2023-10" db="EMBL/GenBank/DDBJ databases">
        <title>complete genome sequence of Corynebacterium pseudokroppenstedtii P15-C1.</title>
        <authorList>
            <person name="Bruggemann H."/>
            <person name="Poehlein A."/>
        </authorList>
    </citation>
    <scope>NUCLEOTIDE SEQUENCE [LARGE SCALE GENOMIC DNA]</scope>
    <source>
        <strain evidence="1 2">P15_C1</strain>
    </source>
</reference>
<dbReference type="InterPro" id="IPR050155">
    <property type="entry name" value="HAD-like_hydrolase_sf"/>
</dbReference>
<keyword evidence="2" id="KW-1185">Reference proteome</keyword>
<dbReference type="EMBL" id="CP137757">
    <property type="protein sequence ID" value="WPF25603.1"/>
    <property type="molecule type" value="Genomic_DNA"/>
</dbReference>
<organism evidence="1 2">
    <name type="scientific">Corynebacterium pseudokroppenstedtii</name>
    <dbReference type="NCBI Taxonomy" id="2804917"/>
    <lineage>
        <taxon>Bacteria</taxon>
        <taxon>Bacillati</taxon>
        <taxon>Actinomycetota</taxon>
        <taxon>Actinomycetes</taxon>
        <taxon>Mycobacteriales</taxon>
        <taxon>Corynebacteriaceae</taxon>
        <taxon>Corynebacterium</taxon>
    </lineage>
</organism>
<gene>
    <name evidence="1" type="ORF">Q0N40_03405</name>
</gene>
<dbReference type="Gene3D" id="1.10.150.240">
    <property type="entry name" value="Putative phosphatase, domain 2"/>
    <property type="match status" value="1"/>
</dbReference>
<accession>A0AAU0Q0I7</accession>
<dbReference type="AlphaFoldDB" id="A0AAU0Q0I7"/>
<dbReference type="SFLD" id="SFLDG01129">
    <property type="entry name" value="C1.5:_HAD__Beta-PGM__Phosphata"/>
    <property type="match status" value="1"/>
</dbReference>